<dbReference type="EMBL" id="WIGN01000147">
    <property type="protein sequence ID" value="KAF6806985.1"/>
    <property type="molecule type" value="Genomic_DNA"/>
</dbReference>
<keyword evidence="5" id="KW-0238">DNA-binding</keyword>
<keyword evidence="7" id="KW-0539">Nucleus</keyword>
<feature type="region of interest" description="Disordered" evidence="9">
    <location>
        <begin position="603"/>
        <end position="692"/>
    </location>
</feature>
<evidence type="ECO:0000256" key="9">
    <source>
        <dbReference type="SAM" id="MobiDB-lite"/>
    </source>
</evidence>
<dbReference type="Pfam" id="PF04082">
    <property type="entry name" value="Fungal_trans"/>
    <property type="match status" value="1"/>
</dbReference>
<protein>
    <submittedName>
        <fullName evidence="11">Zn(II)2Cys6 cluster transcripitional activator</fullName>
    </submittedName>
</protein>
<comment type="caution">
    <text evidence="11">The sequence shown here is derived from an EMBL/GenBank/DDBJ whole genome shotgun (WGS) entry which is preliminary data.</text>
</comment>
<dbReference type="SMART" id="SM00906">
    <property type="entry name" value="Fungal_trans"/>
    <property type="match status" value="1"/>
</dbReference>
<keyword evidence="4" id="KW-0805">Transcription regulation</keyword>
<evidence type="ECO:0000256" key="2">
    <source>
        <dbReference type="ARBA" id="ARBA00022723"/>
    </source>
</evidence>
<evidence type="ECO:0000313" key="11">
    <source>
        <dbReference type="EMBL" id="KAF6806985.1"/>
    </source>
</evidence>
<dbReference type="GO" id="GO:0000981">
    <property type="term" value="F:DNA-binding transcription factor activity, RNA polymerase II-specific"/>
    <property type="evidence" value="ECO:0007669"/>
    <property type="project" value="InterPro"/>
</dbReference>
<proteinExistence type="predicted"/>
<dbReference type="GO" id="GO:0006351">
    <property type="term" value="P:DNA-templated transcription"/>
    <property type="evidence" value="ECO:0007669"/>
    <property type="project" value="InterPro"/>
</dbReference>
<dbReference type="CDD" id="cd12148">
    <property type="entry name" value="fungal_TF_MHR"/>
    <property type="match status" value="1"/>
</dbReference>
<keyword evidence="2" id="KW-0479">Metal-binding</keyword>
<dbReference type="Proteomes" id="UP000652219">
    <property type="component" value="Unassembled WGS sequence"/>
</dbReference>
<evidence type="ECO:0000256" key="5">
    <source>
        <dbReference type="ARBA" id="ARBA00023125"/>
    </source>
</evidence>
<feature type="compositionally biased region" description="Low complexity" evidence="9">
    <location>
        <begin position="757"/>
        <end position="776"/>
    </location>
</feature>
<dbReference type="GO" id="GO:0043565">
    <property type="term" value="F:sequence-specific DNA binding"/>
    <property type="evidence" value="ECO:0007669"/>
    <property type="project" value="TreeGrafter"/>
</dbReference>
<comment type="subcellular location">
    <subcellularLocation>
        <location evidence="1">Nucleus</location>
    </subcellularLocation>
</comment>
<keyword evidence="8" id="KW-0175">Coiled coil</keyword>
<dbReference type="InterPro" id="IPR052202">
    <property type="entry name" value="Yeast_MetPath_Reg"/>
</dbReference>
<evidence type="ECO:0000259" key="10">
    <source>
        <dbReference type="SMART" id="SM00906"/>
    </source>
</evidence>
<feature type="compositionally biased region" description="Low complexity" evidence="9">
    <location>
        <begin position="606"/>
        <end position="641"/>
    </location>
</feature>
<organism evidence="11 12">
    <name type="scientific">Colletotrichum sojae</name>
    <dbReference type="NCBI Taxonomy" id="2175907"/>
    <lineage>
        <taxon>Eukaryota</taxon>
        <taxon>Fungi</taxon>
        <taxon>Dikarya</taxon>
        <taxon>Ascomycota</taxon>
        <taxon>Pezizomycotina</taxon>
        <taxon>Sordariomycetes</taxon>
        <taxon>Hypocreomycetidae</taxon>
        <taxon>Glomerellales</taxon>
        <taxon>Glomerellaceae</taxon>
        <taxon>Colletotrichum</taxon>
        <taxon>Colletotrichum orchidearum species complex</taxon>
    </lineage>
</organism>
<keyword evidence="12" id="KW-1185">Reference proteome</keyword>
<feature type="region of interest" description="Disordered" evidence="9">
    <location>
        <begin position="757"/>
        <end position="811"/>
    </location>
</feature>
<dbReference type="CDD" id="cd00067">
    <property type="entry name" value="GAL4"/>
    <property type="match status" value="1"/>
</dbReference>
<dbReference type="PANTHER" id="PTHR47782">
    <property type="entry name" value="ZN(II)2CYS6 TRANSCRIPTION FACTOR (EUROFUNG)-RELATED"/>
    <property type="match status" value="1"/>
</dbReference>
<keyword evidence="6" id="KW-0804">Transcription</keyword>
<evidence type="ECO:0000256" key="8">
    <source>
        <dbReference type="SAM" id="Coils"/>
    </source>
</evidence>
<feature type="compositionally biased region" description="Low complexity" evidence="9">
    <location>
        <begin position="649"/>
        <end position="665"/>
    </location>
</feature>
<evidence type="ECO:0000256" key="6">
    <source>
        <dbReference type="ARBA" id="ARBA00023163"/>
    </source>
</evidence>
<dbReference type="Gene3D" id="4.10.240.10">
    <property type="entry name" value="Zn(2)-C6 fungal-type DNA-binding domain"/>
    <property type="match status" value="1"/>
</dbReference>
<feature type="region of interest" description="Disordered" evidence="9">
    <location>
        <begin position="533"/>
        <end position="556"/>
    </location>
</feature>
<feature type="coiled-coil region" evidence="8">
    <location>
        <begin position="67"/>
        <end position="94"/>
    </location>
</feature>
<dbReference type="InterPro" id="IPR001138">
    <property type="entry name" value="Zn2Cys6_DnaBD"/>
</dbReference>
<sequence>MPRSSFSDNPLLRVSRPVSACSRCELSSCLRCDGKLPACTACEKAGRENECSSANDQFARGKERSYVAALELRIEKLEKRLAFARSRKASVNLHDIDEATAAPPDRKDSLANIRAAIHRKAARKREDSDINALVSDFGFLTVNATTRDFEPSMSNMTFARLVLAAATMEQVPDPTEDSFPARAEALATIQYYTANIFALLPCFSETHLLAVLDDVYQPDERVKERLKESDYWLLYMVLAIGYTAQSRNKEDEYYRRGLDFVARALPFADKALMPGYPTQIQSLILFTQYSMLDPAHFDSWYLIGFASRAVVDLGFHQDPPLLQVPDKAALDLRRRMFYCVYALDRTISMVQTRAFSFTDDSVNVEYPSPGSSSSGPITGPQSADPALLLFQLRRTQSEWYQSLFQPDSTPLPDASSFIWQMCLEMREWHENLPDNLAPGIRELFELELRYSYIYCLVPSDRSPHLTDYARKLIFEHAIVYINTMHGAAHSQTNTSFYTSLDALKLYFIAMQFFTVFNAARELLISEQRIIPPITRPGTAPPPPLPHRPIGGDDSLDRSMRSLQQVLETLEKFSRRWTIASSFKSSFETISSELFSWLQVRRQMREQQPQQSHQPQQRQHQHQQQQQQQQHQQQQQQQQHQQQQHHHHQQQQQQQQQQHHHQQPQVPLGPSPPQPHPQHQPYPPHPHPQASMAAAPMMPGMMQQPSHPMMPQPGHPMMQQPGHQMMQQPGHQMMQQPGHQMMQQPGQQLMQPGQQMMQPGQMMQQPGHPMMQQHGQPATQQHGQPMPQYRWVGDGGQGMPGGPPGGHGVPPR</sequence>
<evidence type="ECO:0000256" key="4">
    <source>
        <dbReference type="ARBA" id="ARBA00023015"/>
    </source>
</evidence>
<dbReference type="GO" id="GO:0005634">
    <property type="term" value="C:nucleus"/>
    <property type="evidence" value="ECO:0007669"/>
    <property type="project" value="UniProtKB-SubCell"/>
</dbReference>
<keyword evidence="3" id="KW-0862">Zinc</keyword>
<evidence type="ECO:0000256" key="1">
    <source>
        <dbReference type="ARBA" id="ARBA00004123"/>
    </source>
</evidence>
<accession>A0A8H6J6L2</accession>
<name>A0A8H6J6L2_9PEZI</name>
<gene>
    <name evidence="11" type="ORF">CSOJ01_08489</name>
</gene>
<reference evidence="11 12" key="1">
    <citation type="journal article" date="2020" name="Phytopathology">
        <title>Genome Sequence Resources of Colletotrichum truncatum, C. plurivorum, C. musicola, and C. sojae: Four Species Pathogenic to Soybean (Glycine max).</title>
        <authorList>
            <person name="Rogerio F."/>
            <person name="Boufleur T.R."/>
            <person name="Ciampi-Guillardi M."/>
            <person name="Sukno S.A."/>
            <person name="Thon M.R."/>
            <person name="Massola Junior N.S."/>
            <person name="Baroncelli R."/>
        </authorList>
    </citation>
    <scope>NUCLEOTIDE SEQUENCE [LARGE SCALE GENOMIC DNA]</scope>
    <source>
        <strain evidence="11 12">LFN0009</strain>
    </source>
</reference>
<dbReference type="PANTHER" id="PTHR47782:SF2">
    <property type="entry name" value="TRANSCRIPTION FACTOR, PUTATIVE (AFU_ORTHOLOGUE AFUA_4G12570)-RELATED"/>
    <property type="match status" value="1"/>
</dbReference>
<evidence type="ECO:0000313" key="12">
    <source>
        <dbReference type="Proteomes" id="UP000652219"/>
    </source>
</evidence>
<feature type="domain" description="Xylanolytic transcriptional activator regulatory" evidence="10">
    <location>
        <begin position="299"/>
        <end position="373"/>
    </location>
</feature>
<dbReference type="InterPro" id="IPR007219">
    <property type="entry name" value="XnlR_reg_dom"/>
</dbReference>
<feature type="compositionally biased region" description="Gly residues" evidence="9">
    <location>
        <begin position="792"/>
        <end position="811"/>
    </location>
</feature>
<evidence type="ECO:0000256" key="3">
    <source>
        <dbReference type="ARBA" id="ARBA00022833"/>
    </source>
</evidence>
<feature type="compositionally biased region" description="Pro residues" evidence="9">
    <location>
        <begin position="666"/>
        <end position="686"/>
    </location>
</feature>
<dbReference type="AlphaFoldDB" id="A0A8H6J6L2"/>
<dbReference type="GO" id="GO:0008270">
    <property type="term" value="F:zinc ion binding"/>
    <property type="evidence" value="ECO:0007669"/>
    <property type="project" value="InterPro"/>
</dbReference>
<dbReference type="GO" id="GO:0045944">
    <property type="term" value="P:positive regulation of transcription by RNA polymerase II"/>
    <property type="evidence" value="ECO:0007669"/>
    <property type="project" value="TreeGrafter"/>
</dbReference>
<dbReference type="InterPro" id="IPR036864">
    <property type="entry name" value="Zn2-C6_fun-type_DNA-bd_sf"/>
</dbReference>
<evidence type="ECO:0000256" key="7">
    <source>
        <dbReference type="ARBA" id="ARBA00023242"/>
    </source>
</evidence>